<dbReference type="RefSeq" id="WP_095660948.1">
    <property type="nucleotide sequence ID" value="NZ_BAAAKB010000015.1"/>
</dbReference>
<name>A0A1Q2HTD0_9CORY</name>
<proteinExistence type="predicted"/>
<gene>
    <name evidence="1" type="ORF">CGLAU_00475</name>
</gene>
<protein>
    <submittedName>
        <fullName evidence="1">Uncharacterized protein</fullName>
    </submittedName>
</protein>
<dbReference type="AlphaFoldDB" id="A0A1Q2HTD0"/>
<reference evidence="1 2" key="1">
    <citation type="submission" date="2016-12" db="EMBL/GenBank/DDBJ databases">
        <authorList>
            <person name="Song W.-J."/>
            <person name="Kurnit D.M."/>
        </authorList>
    </citation>
    <scope>NUCLEOTIDE SEQUENCE [LARGE SCALE GENOMIC DNA]</scope>
    <source>
        <strain evidence="1 2">DSM 30827</strain>
    </source>
</reference>
<dbReference type="Proteomes" id="UP000217209">
    <property type="component" value="Chromosome"/>
</dbReference>
<evidence type="ECO:0000313" key="1">
    <source>
        <dbReference type="EMBL" id="AQQ14098.1"/>
    </source>
</evidence>
<evidence type="ECO:0000313" key="2">
    <source>
        <dbReference type="Proteomes" id="UP000217209"/>
    </source>
</evidence>
<dbReference type="EMBL" id="CP019688">
    <property type="protein sequence ID" value="AQQ14098.1"/>
    <property type="molecule type" value="Genomic_DNA"/>
</dbReference>
<dbReference type="OrthoDB" id="4416989at2"/>
<dbReference type="KEGG" id="cgv:CGLAU_00475"/>
<sequence length="146" mass="14945">MTTNATIQEAVDETQIDYNALDNTLGGRVIQAGFIAAFFATRSVPARVGLSILNLTTVGLFNAFDEDPRNDLTSRVDAEQGEDESVALSWGVLAGLGAGTIAALTVAAKAQSGIAGWLAGRGVAKPDALIGLAAGGAYLAAKQLRP</sequence>
<accession>A0A1Q2HTD0</accession>
<keyword evidence="2" id="KW-1185">Reference proteome</keyword>
<organism evidence="1 2">
    <name type="scientific">Corynebacterium glaucum</name>
    <dbReference type="NCBI Taxonomy" id="187491"/>
    <lineage>
        <taxon>Bacteria</taxon>
        <taxon>Bacillati</taxon>
        <taxon>Actinomycetota</taxon>
        <taxon>Actinomycetes</taxon>
        <taxon>Mycobacteriales</taxon>
        <taxon>Corynebacteriaceae</taxon>
        <taxon>Corynebacterium</taxon>
    </lineage>
</organism>